<gene>
    <name evidence="1" type="ordered locus">CT0396</name>
</gene>
<name>Q8KFD1_CHLTE</name>
<keyword evidence="2" id="KW-1185">Reference proteome</keyword>
<protein>
    <submittedName>
        <fullName evidence="1">Uncharacterized protein</fullName>
    </submittedName>
</protein>
<dbReference type="HOGENOM" id="CLU_1632430_0_0_10"/>
<dbReference type="STRING" id="194439.CT0396"/>
<evidence type="ECO:0000313" key="2">
    <source>
        <dbReference type="Proteomes" id="UP000001007"/>
    </source>
</evidence>
<reference evidence="1 2" key="1">
    <citation type="journal article" date="2002" name="Proc. Natl. Acad. Sci. U.S.A.">
        <title>The complete genome sequence of Chlorobium tepidum TLS, a photosynthetic, anaerobic, green-sulfur bacterium.</title>
        <authorList>
            <person name="Eisen J.A."/>
            <person name="Nelson K.E."/>
            <person name="Paulsen I.T."/>
            <person name="Heidelberg J.F."/>
            <person name="Wu M."/>
            <person name="Dodson R.J."/>
            <person name="Deboy R."/>
            <person name="Gwinn M.L."/>
            <person name="Nelson W.C."/>
            <person name="Haft D.H."/>
            <person name="Hickey E.K."/>
            <person name="Peterson J.D."/>
            <person name="Durkin A.S."/>
            <person name="Kolonay J.L."/>
            <person name="Yang F."/>
            <person name="Holt I."/>
            <person name="Umayam L.A."/>
            <person name="Mason T."/>
            <person name="Brenner M."/>
            <person name="Shea T.P."/>
            <person name="Parksey D."/>
            <person name="Nierman W.C."/>
            <person name="Feldblyum T.V."/>
            <person name="Hansen C.L."/>
            <person name="Craven M.B."/>
            <person name="Radune D."/>
            <person name="Vamathevan J."/>
            <person name="Khouri H."/>
            <person name="White O."/>
            <person name="Gruber T.M."/>
            <person name="Ketchum K.A."/>
            <person name="Venter J.C."/>
            <person name="Tettelin H."/>
            <person name="Bryant D.A."/>
            <person name="Fraser C.M."/>
        </authorList>
    </citation>
    <scope>NUCLEOTIDE SEQUENCE [LARGE SCALE GENOMIC DNA]</scope>
    <source>
        <strain evidence="2">ATCC 49652 / DSM 12025 / NBRC 103806 / TLS</strain>
    </source>
</reference>
<organism evidence="1 2">
    <name type="scientific">Chlorobaculum tepidum (strain ATCC 49652 / DSM 12025 / NBRC 103806 / TLS)</name>
    <name type="common">Chlorobium tepidum</name>
    <dbReference type="NCBI Taxonomy" id="194439"/>
    <lineage>
        <taxon>Bacteria</taxon>
        <taxon>Pseudomonadati</taxon>
        <taxon>Chlorobiota</taxon>
        <taxon>Chlorobiia</taxon>
        <taxon>Chlorobiales</taxon>
        <taxon>Chlorobiaceae</taxon>
        <taxon>Chlorobaculum</taxon>
    </lineage>
</organism>
<dbReference type="EMBL" id="AE006470">
    <property type="protein sequence ID" value="AAM71642.1"/>
    <property type="molecule type" value="Genomic_DNA"/>
</dbReference>
<accession>Q8KFD1</accession>
<dbReference type="AlphaFoldDB" id="Q8KFD1"/>
<sequence length="162" mass="18091">MWCPPWKHTGLKGNPVRVRNSTRCCNSALAARLATRFADNATVPFRDGKAGRIRESQKTCLIFFGFGNKATYYHETQLRSAFRNRLGSGIDPVDAQPTVPLAFQSIRSSCLSRSVPLAFRRPGAIRAVFHRPPSILSHSSYRLLFAFFASIRSTLSTRSSRA</sequence>
<evidence type="ECO:0000313" key="1">
    <source>
        <dbReference type="EMBL" id="AAM71642.1"/>
    </source>
</evidence>
<dbReference type="Proteomes" id="UP000001007">
    <property type="component" value="Chromosome"/>
</dbReference>
<dbReference type="EnsemblBacteria" id="AAM71642">
    <property type="protein sequence ID" value="AAM71642"/>
    <property type="gene ID" value="CT0396"/>
</dbReference>
<dbReference type="KEGG" id="cte:CT0396"/>
<proteinExistence type="predicted"/>